<name>A0A2G1UKN4_9GAMM</name>
<feature type="domain" description="Glutaredoxin" evidence="1">
    <location>
        <begin position="4"/>
        <end position="65"/>
    </location>
</feature>
<dbReference type="SUPFAM" id="SSF52833">
    <property type="entry name" value="Thioredoxin-like"/>
    <property type="match status" value="1"/>
</dbReference>
<evidence type="ECO:0000313" key="3">
    <source>
        <dbReference type="Proteomes" id="UP000231409"/>
    </source>
</evidence>
<sequence length="85" mass="9552">MERVTIYGRYSCGFCVGAKNLCERKGFDFQFVDMIAEDMTKADIEKIIGKPVMTVPQILVGQQHIGGYDQFSAWVRDRETAGVQG</sequence>
<evidence type="ECO:0000313" key="2">
    <source>
        <dbReference type="EMBL" id="PHQ14979.1"/>
    </source>
</evidence>
<dbReference type="PROSITE" id="PS51354">
    <property type="entry name" value="GLUTAREDOXIN_2"/>
    <property type="match status" value="1"/>
</dbReference>
<reference evidence="2 3" key="1">
    <citation type="submission" date="2017-09" db="EMBL/GenBank/DDBJ databases">
        <title>The draft genome sequences of Marinobacter sp. PWS21.</title>
        <authorList>
            <person name="Cao J."/>
        </authorList>
    </citation>
    <scope>NUCLEOTIDE SEQUENCE [LARGE SCALE GENOMIC DNA]</scope>
    <source>
        <strain evidence="2 3">PWS21</strain>
    </source>
</reference>
<dbReference type="EMBL" id="NTFH01000008">
    <property type="protein sequence ID" value="PHQ14979.1"/>
    <property type="molecule type" value="Genomic_DNA"/>
</dbReference>
<dbReference type="InterPro" id="IPR014025">
    <property type="entry name" value="Glutaredoxin_subgr"/>
</dbReference>
<dbReference type="CDD" id="cd02066">
    <property type="entry name" value="GRX_family"/>
    <property type="match status" value="1"/>
</dbReference>
<accession>A0A2G1UKN4</accession>
<gene>
    <name evidence="2" type="ORF">CLH61_11610</name>
</gene>
<comment type="caution">
    <text evidence="2">The sequence shown here is derived from an EMBL/GenBank/DDBJ whole genome shotgun (WGS) entry which is preliminary data.</text>
</comment>
<dbReference type="RefSeq" id="WP_099614895.1">
    <property type="nucleotide sequence ID" value="NZ_KZ319371.1"/>
</dbReference>
<evidence type="ECO:0000259" key="1">
    <source>
        <dbReference type="Pfam" id="PF00462"/>
    </source>
</evidence>
<organism evidence="2 3">
    <name type="scientific">Marinobacter profundi</name>
    <dbReference type="NCBI Taxonomy" id="2666256"/>
    <lineage>
        <taxon>Bacteria</taxon>
        <taxon>Pseudomonadati</taxon>
        <taxon>Pseudomonadota</taxon>
        <taxon>Gammaproteobacteria</taxon>
        <taxon>Pseudomonadales</taxon>
        <taxon>Marinobacteraceae</taxon>
        <taxon>Marinobacter</taxon>
    </lineage>
</organism>
<protein>
    <submittedName>
        <fullName evidence="2">GrxA family glutaredoxin</fullName>
    </submittedName>
</protein>
<dbReference type="AlphaFoldDB" id="A0A2G1UKN4"/>
<dbReference type="PRINTS" id="PR00160">
    <property type="entry name" value="GLUTAREDOXIN"/>
</dbReference>
<dbReference type="NCBIfam" id="NF008401">
    <property type="entry name" value="PRK11200.1"/>
    <property type="match status" value="1"/>
</dbReference>
<dbReference type="InterPro" id="IPR002109">
    <property type="entry name" value="Glutaredoxin"/>
</dbReference>
<dbReference type="Gene3D" id="3.40.30.10">
    <property type="entry name" value="Glutaredoxin"/>
    <property type="match status" value="1"/>
</dbReference>
<keyword evidence="3" id="KW-1185">Reference proteome</keyword>
<proteinExistence type="predicted"/>
<dbReference type="Pfam" id="PF00462">
    <property type="entry name" value="Glutaredoxin"/>
    <property type="match status" value="1"/>
</dbReference>
<dbReference type="InterPro" id="IPR036249">
    <property type="entry name" value="Thioredoxin-like_sf"/>
</dbReference>
<dbReference type="Proteomes" id="UP000231409">
    <property type="component" value="Unassembled WGS sequence"/>
</dbReference>